<evidence type="ECO:0000313" key="7">
    <source>
        <dbReference type="Proteomes" id="UP001152795"/>
    </source>
</evidence>
<proteinExistence type="inferred from homology"/>
<evidence type="ECO:0000256" key="3">
    <source>
        <dbReference type="ARBA" id="ARBA00022679"/>
    </source>
</evidence>
<dbReference type="GO" id="GO:0031966">
    <property type="term" value="C:mitochondrial membrane"/>
    <property type="evidence" value="ECO:0007669"/>
    <property type="project" value="TreeGrafter"/>
</dbReference>
<evidence type="ECO:0000256" key="1">
    <source>
        <dbReference type="ARBA" id="ARBA00004184"/>
    </source>
</evidence>
<dbReference type="SMART" id="SM00563">
    <property type="entry name" value="PlsC"/>
    <property type="match status" value="1"/>
</dbReference>
<evidence type="ECO:0000256" key="2">
    <source>
        <dbReference type="ARBA" id="ARBA00007937"/>
    </source>
</evidence>
<dbReference type="GO" id="GO:0016287">
    <property type="term" value="F:glycerone-phosphate O-acyltransferase activity"/>
    <property type="evidence" value="ECO:0007669"/>
    <property type="project" value="TreeGrafter"/>
</dbReference>
<dbReference type="SUPFAM" id="SSF69593">
    <property type="entry name" value="Glycerol-3-phosphate (1)-acyltransferase"/>
    <property type="match status" value="1"/>
</dbReference>
<dbReference type="CDD" id="cd07993">
    <property type="entry name" value="LPLAT_DHAPAT-like"/>
    <property type="match status" value="1"/>
</dbReference>
<protein>
    <submittedName>
        <fullName evidence="6">Dihydroxyacetone phosphate acyltransferase-like</fullName>
    </submittedName>
</protein>
<dbReference type="GO" id="GO:0004366">
    <property type="term" value="F:glycerol-3-phosphate O-acyltransferase activity"/>
    <property type="evidence" value="ECO:0007669"/>
    <property type="project" value="TreeGrafter"/>
</dbReference>
<keyword evidence="5 6" id="KW-0012">Acyltransferase</keyword>
<evidence type="ECO:0000256" key="5">
    <source>
        <dbReference type="ARBA" id="ARBA00023315"/>
    </source>
</evidence>
<name>A0A6S7L274_PARCT</name>
<keyword evidence="7" id="KW-1185">Reference proteome</keyword>
<dbReference type="Proteomes" id="UP001152795">
    <property type="component" value="Unassembled WGS sequence"/>
</dbReference>
<organism evidence="6 7">
    <name type="scientific">Paramuricea clavata</name>
    <name type="common">Red gorgonian</name>
    <name type="synonym">Violescent sea-whip</name>
    <dbReference type="NCBI Taxonomy" id="317549"/>
    <lineage>
        <taxon>Eukaryota</taxon>
        <taxon>Metazoa</taxon>
        <taxon>Cnidaria</taxon>
        <taxon>Anthozoa</taxon>
        <taxon>Octocorallia</taxon>
        <taxon>Malacalcyonacea</taxon>
        <taxon>Plexauridae</taxon>
        <taxon>Paramuricea</taxon>
    </lineage>
</organism>
<evidence type="ECO:0000313" key="6">
    <source>
        <dbReference type="EMBL" id="CAB4026539.1"/>
    </source>
</evidence>
<dbReference type="Pfam" id="PF19277">
    <property type="entry name" value="GPAT_C"/>
    <property type="match status" value="2"/>
</dbReference>
<accession>A0A6S7L274</accession>
<feature type="non-terminal residue" evidence="6">
    <location>
        <position position="606"/>
    </location>
</feature>
<dbReference type="OrthoDB" id="10255570at2759"/>
<dbReference type="InterPro" id="IPR041728">
    <property type="entry name" value="GPAT/DHAPAT_LPLAT"/>
</dbReference>
<dbReference type="GO" id="GO:0012505">
    <property type="term" value="C:endomembrane system"/>
    <property type="evidence" value="ECO:0007669"/>
    <property type="project" value="UniProtKB-SubCell"/>
</dbReference>
<dbReference type="Pfam" id="PF01553">
    <property type="entry name" value="Acyltransferase"/>
    <property type="match status" value="1"/>
</dbReference>
<sequence length="606" mass="69409">MLDDIGHTFTLKSIRFVAYLLRKVFRNIYSGIKVNMDGLNKVREISKECPVVFVPAHRSYTDFLLVSFVCYIFQLPLPVIAAAQDFKNMKLIGGLLRNCGAFYMKRSFRSDELYWVVFSEYVQCLLLNSGTTMEFFLEGTRSRSGKSLHPKQGLLSIITDLYFTSRVPDVMFCPISISYDRVLEETLMARELLGVPKPKESLKGLLSSRSVLSDNYGYAYMYFGKPISLREFSEGLVDRVQRSCIPRSIRGEATADEMNVVRKLAGHILEKMQEHLIILPNMIVASILLQNSTGIDLELLTKKYEDVLGWCKKCNILIARNDGNDFRQDIVESLQLLKSSVMITEENKILLLDPEHYSEEFKAKVYAILKKGNLSDDQEKITSHSERRLFGTDSSGTEPMAIGGCDKPTGVREDLLLDVKTLRTDEKSYIVHLTCVHLQLAHQRNQLLHWFYIPAMVALAGRSCKERVPEDQLYNKAKLIGDLVCLEIAKDSFAPKQEFQSCLEKFKQLELFIRCDGLYTIKQTEPFHFISRLWSAILTSYWVVCSYILDSCDVGKEYPANTLTQNCQEFALRLFLNGTVHDLEIQSLELFRNGIKSLRKHEIVKQ</sequence>
<dbReference type="GO" id="GO:0008611">
    <property type="term" value="P:ether lipid biosynthetic process"/>
    <property type="evidence" value="ECO:0007669"/>
    <property type="project" value="TreeGrafter"/>
</dbReference>
<dbReference type="GO" id="GO:0008654">
    <property type="term" value="P:phospholipid biosynthetic process"/>
    <property type="evidence" value="ECO:0007669"/>
    <property type="project" value="TreeGrafter"/>
</dbReference>
<dbReference type="InterPro" id="IPR002123">
    <property type="entry name" value="Plipid/glycerol_acylTrfase"/>
</dbReference>
<comment type="caution">
    <text evidence="6">The sequence shown here is derived from an EMBL/GenBank/DDBJ whole genome shotgun (WGS) entry which is preliminary data.</text>
</comment>
<gene>
    <name evidence="6" type="ORF">PACLA_8A082965</name>
</gene>
<comment type="similarity">
    <text evidence="2">Belongs to the GPAT/DAPAT family.</text>
</comment>
<reference evidence="6" key="1">
    <citation type="submission" date="2020-04" db="EMBL/GenBank/DDBJ databases">
        <authorList>
            <person name="Alioto T."/>
            <person name="Alioto T."/>
            <person name="Gomez Garrido J."/>
        </authorList>
    </citation>
    <scope>NUCLEOTIDE SEQUENCE</scope>
    <source>
        <strain evidence="6">A484AB</strain>
    </source>
</reference>
<keyword evidence="3" id="KW-0808">Transferase</keyword>
<dbReference type="PANTHER" id="PTHR12563:SF17">
    <property type="entry name" value="DIHYDROXYACETONE PHOSPHATE ACYLTRANSFERASE"/>
    <property type="match status" value="1"/>
</dbReference>
<dbReference type="InterPro" id="IPR022284">
    <property type="entry name" value="GPAT/DHAPAT"/>
</dbReference>
<evidence type="ECO:0000256" key="4">
    <source>
        <dbReference type="ARBA" id="ARBA00023136"/>
    </source>
</evidence>
<dbReference type="PIRSF" id="PIRSF000437">
    <property type="entry name" value="GPAT_DHAPAT"/>
    <property type="match status" value="1"/>
</dbReference>
<dbReference type="EMBL" id="CACRXK020014259">
    <property type="protein sequence ID" value="CAB4026539.1"/>
    <property type="molecule type" value="Genomic_DNA"/>
</dbReference>
<dbReference type="InterPro" id="IPR045520">
    <property type="entry name" value="GPAT/DHAPAT_C"/>
</dbReference>
<keyword evidence="4" id="KW-0472">Membrane</keyword>
<comment type="subcellular location">
    <subcellularLocation>
        <location evidence="1">Endomembrane system</location>
        <topology evidence="1">Peripheral membrane protein</topology>
    </subcellularLocation>
</comment>
<dbReference type="GO" id="GO:0006631">
    <property type="term" value="P:fatty acid metabolic process"/>
    <property type="evidence" value="ECO:0007669"/>
    <property type="project" value="TreeGrafter"/>
</dbReference>
<dbReference type="GO" id="GO:0019432">
    <property type="term" value="P:triglyceride biosynthetic process"/>
    <property type="evidence" value="ECO:0007669"/>
    <property type="project" value="TreeGrafter"/>
</dbReference>
<dbReference type="PANTHER" id="PTHR12563">
    <property type="entry name" value="GLYCEROL-3-PHOSPHATE ACYLTRANSFERASE"/>
    <property type="match status" value="1"/>
</dbReference>
<dbReference type="GO" id="GO:0005778">
    <property type="term" value="C:peroxisomal membrane"/>
    <property type="evidence" value="ECO:0007669"/>
    <property type="project" value="TreeGrafter"/>
</dbReference>
<dbReference type="AlphaFoldDB" id="A0A6S7L274"/>